<accession>A0A420JAV2</accession>
<feature type="compositionally biased region" description="Basic and acidic residues" evidence="1">
    <location>
        <begin position="68"/>
        <end position="78"/>
    </location>
</feature>
<dbReference type="EMBL" id="MCBS01015076">
    <property type="protein sequence ID" value="RKF83945.1"/>
    <property type="molecule type" value="Genomic_DNA"/>
</dbReference>
<name>A0A420JAV2_9PEZI</name>
<gene>
    <name evidence="2" type="ORF">GcM1_150003</name>
</gene>
<evidence type="ECO:0000256" key="1">
    <source>
        <dbReference type="SAM" id="MobiDB-lite"/>
    </source>
</evidence>
<reference evidence="2 3" key="1">
    <citation type="journal article" date="2018" name="BMC Genomics">
        <title>Comparative genome analyses reveal sequence features reflecting distinct modes of host-adaptation between dicot and monocot powdery mildew.</title>
        <authorList>
            <person name="Wu Y."/>
            <person name="Ma X."/>
            <person name="Pan Z."/>
            <person name="Kale S.D."/>
            <person name="Song Y."/>
            <person name="King H."/>
            <person name="Zhang Q."/>
            <person name="Presley C."/>
            <person name="Deng X."/>
            <person name="Wei C.I."/>
            <person name="Xiao S."/>
        </authorList>
    </citation>
    <scope>NUCLEOTIDE SEQUENCE [LARGE SCALE GENOMIC DNA]</scope>
    <source>
        <strain evidence="2">UMSG1</strain>
    </source>
</reference>
<comment type="caution">
    <text evidence="2">The sequence shown here is derived from an EMBL/GenBank/DDBJ whole genome shotgun (WGS) entry which is preliminary data.</text>
</comment>
<evidence type="ECO:0000313" key="2">
    <source>
        <dbReference type="EMBL" id="RKF83945.1"/>
    </source>
</evidence>
<organism evidence="2 3">
    <name type="scientific">Golovinomyces cichoracearum</name>
    <dbReference type="NCBI Taxonomy" id="62708"/>
    <lineage>
        <taxon>Eukaryota</taxon>
        <taxon>Fungi</taxon>
        <taxon>Dikarya</taxon>
        <taxon>Ascomycota</taxon>
        <taxon>Pezizomycotina</taxon>
        <taxon>Leotiomycetes</taxon>
        <taxon>Erysiphales</taxon>
        <taxon>Erysiphaceae</taxon>
        <taxon>Golovinomyces</taxon>
    </lineage>
</organism>
<proteinExistence type="predicted"/>
<sequence>MAIFKEAYNTIIDLQKQNEENTKLSEPSPAEEPPSMKVIPQEIKEIKATVAQIQSPKMSRLRRGQKLRGKEYPLPKSE</sequence>
<feature type="region of interest" description="Disordered" evidence="1">
    <location>
        <begin position="51"/>
        <end position="78"/>
    </location>
</feature>
<evidence type="ECO:0000313" key="3">
    <source>
        <dbReference type="Proteomes" id="UP000285326"/>
    </source>
</evidence>
<protein>
    <submittedName>
        <fullName evidence="2">Uncharacterized protein</fullName>
    </submittedName>
</protein>
<dbReference type="Proteomes" id="UP000285326">
    <property type="component" value="Unassembled WGS sequence"/>
</dbReference>
<dbReference type="AlphaFoldDB" id="A0A420JAV2"/>